<accession>A0A1D6GK98</accession>
<gene>
    <name evidence="1" type="ORF">ZEAMMB73_Zm00001d013526</name>
</gene>
<sequence>MAAAALRSSARRLLRLAPAASSALSAGSRPTAGAAPLTRPIAALSEPQTEGGWTGGSDIGAATEPVSVEGELGVAATLGQHRRGMATKLRRVQQGDDDDGVERFYLVSIGYNNNRT</sequence>
<name>A0A1D6GK98_MAIZE</name>
<dbReference type="AlphaFoldDB" id="A0A1D6GK98"/>
<organism evidence="1">
    <name type="scientific">Zea mays</name>
    <name type="common">Maize</name>
    <dbReference type="NCBI Taxonomy" id="4577"/>
    <lineage>
        <taxon>Eukaryota</taxon>
        <taxon>Viridiplantae</taxon>
        <taxon>Streptophyta</taxon>
        <taxon>Embryophyta</taxon>
        <taxon>Tracheophyta</taxon>
        <taxon>Spermatophyta</taxon>
        <taxon>Magnoliopsida</taxon>
        <taxon>Liliopsida</taxon>
        <taxon>Poales</taxon>
        <taxon>Poaceae</taxon>
        <taxon>PACMAD clade</taxon>
        <taxon>Panicoideae</taxon>
        <taxon>Andropogonodae</taxon>
        <taxon>Andropogoneae</taxon>
        <taxon>Tripsacinae</taxon>
        <taxon>Zea</taxon>
    </lineage>
</organism>
<dbReference type="EMBL" id="CM000781">
    <property type="protein sequence ID" value="AQK63772.1"/>
    <property type="molecule type" value="Genomic_DNA"/>
</dbReference>
<reference evidence="1" key="1">
    <citation type="submission" date="2015-12" db="EMBL/GenBank/DDBJ databases">
        <title>Update maize B73 reference genome by single molecule sequencing technologies.</title>
        <authorList>
            <consortium name="Maize Genome Sequencing Project"/>
            <person name="Ware D."/>
        </authorList>
    </citation>
    <scope>NUCLEOTIDE SEQUENCE</scope>
    <source>
        <tissue evidence="1">Seedling</tissue>
    </source>
</reference>
<evidence type="ECO:0000313" key="1">
    <source>
        <dbReference type="EMBL" id="AQK63772.1"/>
    </source>
</evidence>
<protein>
    <submittedName>
        <fullName evidence="1">Succinate dehydrogenase10</fullName>
    </submittedName>
</protein>
<proteinExistence type="predicted"/>